<evidence type="ECO:0000313" key="8">
    <source>
        <dbReference type="Proteomes" id="UP000245488"/>
    </source>
</evidence>
<dbReference type="InterPro" id="IPR027417">
    <property type="entry name" value="P-loop_NTPase"/>
</dbReference>
<dbReference type="InterPro" id="IPR038729">
    <property type="entry name" value="Rad50/SbcC_AAA"/>
</dbReference>
<comment type="caution">
    <text evidence="7">The sequence shown here is derived from an EMBL/GenBank/DDBJ whole genome shotgun (WGS) entry which is preliminary data.</text>
</comment>
<keyword evidence="8" id="KW-1185">Reference proteome</keyword>
<dbReference type="RefSeq" id="WP_110072352.1">
    <property type="nucleotide sequence ID" value="NZ_CM009896.1"/>
</dbReference>
<organism evidence="7 8">
    <name type="scientific">Butyrivibrio fibrisolvens</name>
    <dbReference type="NCBI Taxonomy" id="831"/>
    <lineage>
        <taxon>Bacteria</taxon>
        <taxon>Bacillati</taxon>
        <taxon>Bacillota</taxon>
        <taxon>Clostridia</taxon>
        <taxon>Lachnospirales</taxon>
        <taxon>Lachnospiraceae</taxon>
        <taxon>Butyrivibrio</taxon>
    </lineage>
</organism>
<dbReference type="Pfam" id="PF13476">
    <property type="entry name" value="AAA_23"/>
    <property type="match status" value="1"/>
</dbReference>
<comment type="similarity">
    <text evidence="1">Belongs to the SMC family. SbcC subfamily.</text>
</comment>
<protein>
    <recommendedName>
        <fullName evidence="3">Nuclease SbcCD subunit C</fullName>
    </recommendedName>
</protein>
<dbReference type="Gene3D" id="3.40.50.300">
    <property type="entry name" value="P-loop containing nucleotide triphosphate hydrolases"/>
    <property type="match status" value="2"/>
</dbReference>
<evidence type="ECO:0000256" key="3">
    <source>
        <dbReference type="ARBA" id="ARBA00013368"/>
    </source>
</evidence>
<evidence type="ECO:0000256" key="1">
    <source>
        <dbReference type="ARBA" id="ARBA00006930"/>
    </source>
</evidence>
<reference evidence="7 8" key="1">
    <citation type="submission" date="2017-09" db="EMBL/GenBank/DDBJ databases">
        <title>High-quality draft genome sequence of Butyrivibrio fibrisolvens INBov1, isolated from cow rumen.</title>
        <authorList>
            <person name="Rodriguez Hernaez J."/>
            <person name="Rivarola M."/>
            <person name="Paniego N."/>
            <person name="Cravero S."/>
            <person name="Ceron Cucchi M."/>
            <person name="Martinez M.C."/>
        </authorList>
    </citation>
    <scope>NUCLEOTIDE SEQUENCE [LARGE SCALE GENOMIC DNA]</scope>
    <source>
        <strain evidence="7 8">INBov1</strain>
    </source>
</reference>
<evidence type="ECO:0000313" key="7">
    <source>
        <dbReference type="EMBL" id="PWT26573.1"/>
    </source>
</evidence>
<feature type="coiled-coil region" evidence="4">
    <location>
        <begin position="700"/>
        <end position="808"/>
    </location>
</feature>
<feature type="coiled-coil region" evidence="4">
    <location>
        <begin position="289"/>
        <end position="384"/>
    </location>
</feature>
<name>A0A317G1U4_BUTFI</name>
<evidence type="ECO:0000256" key="2">
    <source>
        <dbReference type="ARBA" id="ARBA00011322"/>
    </source>
</evidence>
<dbReference type="GO" id="GO:0006302">
    <property type="term" value="P:double-strand break repair"/>
    <property type="evidence" value="ECO:0007669"/>
    <property type="project" value="InterPro"/>
</dbReference>
<proteinExistence type="inferred from homology"/>
<comment type="subunit">
    <text evidence="2">Heterodimer of SbcC and SbcD.</text>
</comment>
<dbReference type="GO" id="GO:0016887">
    <property type="term" value="F:ATP hydrolysis activity"/>
    <property type="evidence" value="ECO:0007669"/>
    <property type="project" value="InterPro"/>
</dbReference>
<dbReference type="PANTHER" id="PTHR32114:SF2">
    <property type="entry name" value="ABC TRANSPORTER ABCH.3"/>
    <property type="match status" value="1"/>
</dbReference>
<feature type="coiled-coil region" evidence="4">
    <location>
        <begin position="622"/>
        <end position="659"/>
    </location>
</feature>
<feature type="region of interest" description="Disordered" evidence="5">
    <location>
        <begin position="562"/>
        <end position="581"/>
    </location>
</feature>
<accession>A0A317G1U4</accession>
<dbReference type="EMBL" id="NXNG01000001">
    <property type="protein sequence ID" value="PWT26573.1"/>
    <property type="molecule type" value="Genomic_DNA"/>
</dbReference>
<feature type="domain" description="Rad50/SbcC-type AAA" evidence="6">
    <location>
        <begin position="6"/>
        <end position="213"/>
    </location>
</feature>
<evidence type="ECO:0000256" key="4">
    <source>
        <dbReference type="SAM" id="Coils"/>
    </source>
</evidence>
<evidence type="ECO:0000259" key="6">
    <source>
        <dbReference type="Pfam" id="PF13476"/>
    </source>
</evidence>
<keyword evidence="4" id="KW-0175">Coiled coil</keyword>
<gene>
    <name evidence="7" type="ORF">CPT75_05265</name>
</gene>
<dbReference type="Pfam" id="PF13558">
    <property type="entry name" value="SbcC_Walker_B"/>
    <property type="match status" value="1"/>
</dbReference>
<dbReference type="PANTHER" id="PTHR32114">
    <property type="entry name" value="ABC TRANSPORTER ABCH.3"/>
    <property type="match status" value="1"/>
</dbReference>
<dbReference type="SUPFAM" id="SSF52540">
    <property type="entry name" value="P-loop containing nucleoside triphosphate hydrolases"/>
    <property type="match status" value="1"/>
</dbReference>
<feature type="coiled-coil region" evidence="4">
    <location>
        <begin position="409"/>
        <end position="447"/>
    </location>
</feature>
<evidence type="ECO:0000256" key="5">
    <source>
        <dbReference type="SAM" id="MobiDB-lite"/>
    </source>
</evidence>
<sequence length="990" mass="111708">MRPLNLTISAFGPYKDETFIDFTKLGEKGMYLITGDTGAGKTTIFDAICFALYGEPSGSSRDPRMFRCKYSDAKVPTYVELLFSYHGKEYRIRRNPEYERPALRGGGTTTQKADALLELPDGREAVTKTSEVTKEVEKIIGLSKDQFTQIAMIAQGDFMKLLLSDTTERSKIFRQIFMTGRYQRLQEILKKEANKTEDDYKLKSAIATEKIAQIQVRSEDQEEQKRFLECSKTDEIEAFIDDIDKEDKEDLKLFSKKESELRKSLADLNRSIGVATERKKSEDLLNKNKAALEKAKPEYESAKEDLKNKAKDYKKSEPLAIMISSEKENLSSYDKLDETQNSILEAEKKLSALKKSKEELVNRAAELEKEYAAKKKDQQKLKDVPARKIKAEEELGKIKNKGKDVQDIVVAIKNEYPKEKEELLDLQKEYQDQAKKYELIQREYESKNRLFLDAQAGILAEGLSEGEPCPVCGSTVHPHLAVLKQEVPLQKDVDDAMNRAEKQRALMQKAVSRASAKKAEVNKLFDTIIDDIKSYINKGFIEDIEDEHKDNIEAIDNGDISRSEDKNIASDKGEVSRHEDKADISSNISNIAAILSDEEELRSSKEKYEIPEGLSDSLGLEFDSLKKDLKDVTAVIKSLKEASDLLESLTAEIPAFEKSIKEVSQMQNENALSSKELETTITGLKVREKELKKSLTYESKEKALEHIKKLELEKEAIDKAYKDADAKARDCEKKVQDLTGQIAALSKNLAKGKSENLEELEERRSDLNKEYTDNNKLLSLVKNRIDNNKELKTKLLSLGTELETLEHEFTYKKIISQTANGNLSGKAKIMLETYIQRSFFDRIINRANVRFMTMSGGHYELVRRDEDNIKSQSGLELDVIDHYNGGTRSVRTLSGGESFMASLSLALGLSDEIQRSAGGIQLDTMFVDEGFGSLDDATLDQAISSLASLSEGNRLVGIISHVGELKERIDKQLVVTVTQGKGSFIECRTE</sequence>
<dbReference type="AlphaFoldDB" id="A0A317G1U4"/>
<dbReference type="Proteomes" id="UP000245488">
    <property type="component" value="Chromosome"/>
</dbReference>